<gene>
    <name evidence="4 5 7" type="primary">purK</name>
    <name evidence="7" type="ORF">O0235_04785</name>
</gene>
<dbReference type="HAMAP" id="MF_01928">
    <property type="entry name" value="PurK"/>
    <property type="match status" value="1"/>
</dbReference>
<comment type="subunit">
    <text evidence="4 5">Homodimer.</text>
</comment>
<evidence type="ECO:0000256" key="2">
    <source>
        <dbReference type="ARBA" id="ARBA00022755"/>
    </source>
</evidence>
<dbReference type="InterPro" id="IPR040686">
    <property type="entry name" value="PurK_C"/>
</dbReference>
<dbReference type="InterPro" id="IPR011054">
    <property type="entry name" value="Rudment_hybrid_motif"/>
</dbReference>
<dbReference type="EMBL" id="CP115149">
    <property type="protein sequence ID" value="WBL36879.1"/>
    <property type="molecule type" value="Genomic_DNA"/>
</dbReference>
<dbReference type="Pfam" id="PF17769">
    <property type="entry name" value="PurK_C"/>
    <property type="match status" value="1"/>
</dbReference>
<dbReference type="PANTHER" id="PTHR11609">
    <property type="entry name" value="PURINE BIOSYNTHESIS PROTEIN 6/7, PUR6/7"/>
    <property type="match status" value="1"/>
</dbReference>
<feature type="binding site" evidence="4">
    <location>
        <begin position="266"/>
        <end position="267"/>
    </location>
    <ligand>
        <name>ATP</name>
        <dbReference type="ChEBI" id="CHEBI:30616"/>
    </ligand>
</feature>
<keyword evidence="3 4" id="KW-0067">ATP-binding</keyword>
<name>A0ABY7M8L6_9CHLR</name>
<evidence type="ECO:0000256" key="3">
    <source>
        <dbReference type="ARBA" id="ARBA00022840"/>
    </source>
</evidence>
<evidence type="ECO:0000259" key="6">
    <source>
        <dbReference type="PROSITE" id="PS50975"/>
    </source>
</evidence>
<comment type="similarity">
    <text evidence="4 5">Belongs to the PurK/PurT family.</text>
</comment>
<dbReference type="NCBIfam" id="NF004679">
    <property type="entry name" value="PRK06019.1-5"/>
    <property type="match status" value="1"/>
</dbReference>
<dbReference type="Pfam" id="PF22660">
    <property type="entry name" value="RS_preATP-grasp-like"/>
    <property type="match status" value="1"/>
</dbReference>
<dbReference type="InterPro" id="IPR013815">
    <property type="entry name" value="ATP_grasp_subdomain_1"/>
</dbReference>
<dbReference type="SUPFAM" id="SSF56059">
    <property type="entry name" value="Glutathione synthetase ATP-binding domain-like"/>
    <property type="match status" value="1"/>
</dbReference>
<evidence type="ECO:0000313" key="7">
    <source>
        <dbReference type="EMBL" id="WBL36879.1"/>
    </source>
</evidence>
<evidence type="ECO:0000256" key="5">
    <source>
        <dbReference type="RuleBase" id="RU361200"/>
    </source>
</evidence>
<feature type="binding site" evidence="4">
    <location>
        <begin position="151"/>
        <end position="157"/>
    </location>
    <ligand>
        <name>ATP</name>
        <dbReference type="ChEBI" id="CHEBI:30616"/>
    </ligand>
</feature>
<feature type="domain" description="ATP-grasp" evidence="6">
    <location>
        <begin position="110"/>
        <end position="296"/>
    </location>
</feature>
<dbReference type="Proteomes" id="UP001212803">
    <property type="component" value="Chromosome"/>
</dbReference>
<dbReference type="InterPro" id="IPR011761">
    <property type="entry name" value="ATP-grasp"/>
</dbReference>
<comment type="function">
    <text evidence="5">Catalyzes the ATP-dependent conversion of 5-aminoimidazole ribonucleotide (AIR) and HCO(3)- to N5-carboxyaminoimidazole ribonucleotide (N5-CAIR).</text>
</comment>
<protein>
    <recommendedName>
        <fullName evidence="4 5">N5-carboxyaminoimidazole ribonucleotide synthase</fullName>
        <shortName evidence="4 5">N5-CAIR synthase</shortName>
        <ecNumber evidence="4 5">6.3.4.18</ecNumber>
    </recommendedName>
    <alternativeName>
        <fullName evidence="4 5">5-(carboxyamino)imidazole ribonucleotide synthetase</fullName>
    </alternativeName>
</protein>
<dbReference type="GO" id="GO:0034028">
    <property type="term" value="F:5-(carboxyamino)imidazole ribonucleotide synthase activity"/>
    <property type="evidence" value="ECO:0007669"/>
    <property type="project" value="UniProtKB-EC"/>
</dbReference>
<proteinExistence type="inferred from homology"/>
<dbReference type="InterPro" id="IPR016185">
    <property type="entry name" value="PreATP-grasp_dom_sf"/>
</dbReference>
<comment type="catalytic activity">
    <reaction evidence="4 5">
        <text>5-amino-1-(5-phospho-beta-D-ribosyl)imidazole + hydrogencarbonate + ATP = 5-carboxyamino-1-(5-phospho-D-ribosyl)imidazole + ADP + phosphate + 2 H(+)</text>
        <dbReference type="Rhea" id="RHEA:19317"/>
        <dbReference type="ChEBI" id="CHEBI:15378"/>
        <dbReference type="ChEBI" id="CHEBI:17544"/>
        <dbReference type="ChEBI" id="CHEBI:30616"/>
        <dbReference type="ChEBI" id="CHEBI:43474"/>
        <dbReference type="ChEBI" id="CHEBI:58730"/>
        <dbReference type="ChEBI" id="CHEBI:137981"/>
        <dbReference type="ChEBI" id="CHEBI:456216"/>
        <dbReference type="EC" id="6.3.4.18"/>
    </reaction>
</comment>
<dbReference type="InterPro" id="IPR003135">
    <property type="entry name" value="ATP-grasp_carboxylate-amine"/>
</dbReference>
<keyword evidence="8" id="KW-1185">Reference proteome</keyword>
<dbReference type="Gene3D" id="3.30.470.20">
    <property type="entry name" value="ATP-grasp fold, B domain"/>
    <property type="match status" value="1"/>
</dbReference>
<feature type="binding site" evidence="4">
    <location>
        <position position="106"/>
    </location>
    <ligand>
        <name>ATP</name>
        <dbReference type="ChEBI" id="CHEBI:30616"/>
    </ligand>
</feature>
<feature type="binding site" evidence="4">
    <location>
        <begin position="181"/>
        <end position="184"/>
    </location>
    <ligand>
        <name>ATP</name>
        <dbReference type="ChEBI" id="CHEBI:30616"/>
    </ligand>
</feature>
<sequence length="372" mass="38115">MTALPPGSPIGIIGGGQLGLMLAEAARELGYRTVVLNDAADCPAAAAADEVVAGSFDDPGVVERFAAMIAVATVETETLPAALLEAVAARVELRPAAGIVLTTQDRAKQRAFTAGLGIAVPPHRIVTSAAEAEAAGRELALPAVVKRATGGYDGRGQAWAATPRGLADAWEALGGGTCVIEERVNFAAEFSVIVCRDAEGRLAFFDPIRNVHREGILRVSSAPAGIPAASAAQARAFAQRFAEGAGLVGIACLECYLLPGGEVLVNEVAARPHNSGHLTIEACATSQFAQLIRIAAGLPPGPTDLREPATMLNLIGDIDEAALAALAAAHPGRVFVHRYGKAPRPGRKLGHVTVLGSNAVEPPPARPGCEIG</sequence>
<comment type="pathway">
    <text evidence="4 5">Purine metabolism; IMP biosynthesis via de novo pathway; 5-amino-1-(5-phospho-D-ribosyl)imidazole-4-carboxylate from 5-amino-1-(5-phospho-D-ribosyl)imidazole (N5-CAIR route): step 1/2.</text>
</comment>
<feature type="binding site" evidence="4">
    <location>
        <position position="189"/>
    </location>
    <ligand>
        <name>ATP</name>
        <dbReference type="ChEBI" id="CHEBI:30616"/>
    </ligand>
</feature>
<evidence type="ECO:0000313" key="8">
    <source>
        <dbReference type="Proteomes" id="UP001212803"/>
    </source>
</evidence>
<organism evidence="7 8">
    <name type="scientific">Tepidiforma flava</name>
    <dbReference type="NCBI Taxonomy" id="3004094"/>
    <lineage>
        <taxon>Bacteria</taxon>
        <taxon>Bacillati</taxon>
        <taxon>Chloroflexota</taxon>
        <taxon>Tepidiformia</taxon>
        <taxon>Tepidiformales</taxon>
        <taxon>Tepidiformaceae</taxon>
        <taxon>Tepidiforma</taxon>
    </lineage>
</organism>
<feature type="binding site" evidence="4">
    <location>
        <position position="146"/>
    </location>
    <ligand>
        <name>ATP</name>
        <dbReference type="ChEBI" id="CHEBI:30616"/>
    </ligand>
</feature>
<evidence type="ECO:0000256" key="4">
    <source>
        <dbReference type="HAMAP-Rule" id="MF_01928"/>
    </source>
</evidence>
<dbReference type="PROSITE" id="PS50975">
    <property type="entry name" value="ATP_GRASP"/>
    <property type="match status" value="1"/>
</dbReference>
<accession>A0ABY7M8L6</accession>
<keyword evidence="1 4" id="KW-0547">Nucleotide-binding</keyword>
<feature type="binding site" evidence="4">
    <location>
        <position position="212"/>
    </location>
    <ligand>
        <name>ATP</name>
        <dbReference type="ChEBI" id="CHEBI:30616"/>
    </ligand>
</feature>
<evidence type="ECO:0000256" key="1">
    <source>
        <dbReference type="ARBA" id="ARBA00022741"/>
    </source>
</evidence>
<dbReference type="NCBIfam" id="TIGR01161">
    <property type="entry name" value="purK"/>
    <property type="match status" value="1"/>
</dbReference>
<dbReference type="SUPFAM" id="SSF51246">
    <property type="entry name" value="Rudiment single hybrid motif"/>
    <property type="match status" value="1"/>
</dbReference>
<dbReference type="PANTHER" id="PTHR11609:SF5">
    <property type="entry name" value="PHOSPHORIBOSYLAMINOIMIDAZOLE CARBOXYLASE"/>
    <property type="match status" value="1"/>
</dbReference>
<dbReference type="Pfam" id="PF02222">
    <property type="entry name" value="ATP-grasp"/>
    <property type="match status" value="1"/>
</dbReference>
<dbReference type="Gene3D" id="3.40.50.20">
    <property type="match status" value="1"/>
</dbReference>
<dbReference type="InterPro" id="IPR005875">
    <property type="entry name" value="PurK"/>
</dbReference>
<reference evidence="7 8" key="1">
    <citation type="journal article" date="2023" name="ISME J.">
        <title>Thermophilic Dehalococcoidia with unusual traits shed light on an unexpected past.</title>
        <authorList>
            <person name="Palmer M."/>
            <person name="Covington J.K."/>
            <person name="Zhou E.M."/>
            <person name="Thomas S.C."/>
            <person name="Habib N."/>
            <person name="Seymour C.O."/>
            <person name="Lai D."/>
            <person name="Johnston J."/>
            <person name="Hashimi A."/>
            <person name="Jiao J.Y."/>
            <person name="Muok A.R."/>
            <person name="Liu L."/>
            <person name="Xian W.D."/>
            <person name="Zhi X.Y."/>
            <person name="Li M.M."/>
            <person name="Silva L.P."/>
            <person name="Bowen B.P."/>
            <person name="Louie K."/>
            <person name="Briegel A."/>
            <person name="Pett-Ridge J."/>
            <person name="Weber P.K."/>
            <person name="Tocheva E.I."/>
            <person name="Woyke T."/>
            <person name="Northen T.R."/>
            <person name="Mayali X."/>
            <person name="Li W.J."/>
            <person name="Hedlund B.P."/>
        </authorList>
    </citation>
    <scope>NUCLEOTIDE SEQUENCE [LARGE SCALE GENOMIC DNA]</scope>
    <source>
        <strain evidence="7 8">YIM 72310</strain>
    </source>
</reference>
<dbReference type="SUPFAM" id="SSF52440">
    <property type="entry name" value="PreATP-grasp domain"/>
    <property type="match status" value="1"/>
</dbReference>
<dbReference type="Gene3D" id="3.30.1490.20">
    <property type="entry name" value="ATP-grasp fold, A domain"/>
    <property type="match status" value="1"/>
</dbReference>
<comment type="function">
    <text evidence="4">Catalyzes the ATP-dependent conversion of 5-aminoimidazole ribonucleotide (AIR) and HCO(3)(-) to N5-carboxyaminoimidazole ribonucleotide (N5-CAIR).</text>
</comment>
<keyword evidence="2 4" id="KW-0658">Purine biosynthesis</keyword>
<dbReference type="InterPro" id="IPR054350">
    <property type="entry name" value="PurT/PurK_preATP-grasp"/>
</dbReference>
<dbReference type="EC" id="6.3.4.18" evidence="4 5"/>
<keyword evidence="4 5" id="KW-0436">Ligase</keyword>
<dbReference type="RefSeq" id="WP_270057396.1">
    <property type="nucleotide sequence ID" value="NZ_CP115149.1"/>
</dbReference>